<dbReference type="SUPFAM" id="SSF53474">
    <property type="entry name" value="alpha/beta-Hydrolases"/>
    <property type="match status" value="1"/>
</dbReference>
<protein>
    <recommendedName>
        <fullName evidence="4">Alpha/beta hydrolase</fullName>
    </recommendedName>
</protein>
<dbReference type="InterPro" id="IPR029058">
    <property type="entry name" value="AB_hydrolase_fold"/>
</dbReference>
<feature type="non-terminal residue" evidence="2">
    <location>
        <position position="1"/>
    </location>
</feature>
<organism evidence="2 3">
    <name type="scientific">Duganella vulcania</name>
    <dbReference type="NCBI Taxonomy" id="2692166"/>
    <lineage>
        <taxon>Bacteria</taxon>
        <taxon>Pseudomonadati</taxon>
        <taxon>Pseudomonadota</taxon>
        <taxon>Betaproteobacteria</taxon>
        <taxon>Burkholderiales</taxon>
        <taxon>Oxalobacteraceae</taxon>
        <taxon>Telluria group</taxon>
        <taxon>Duganella</taxon>
    </lineage>
</organism>
<gene>
    <name evidence="2" type="ORF">GTP91_33455</name>
</gene>
<accession>A0A845GGD5</accession>
<reference evidence="2 3" key="1">
    <citation type="submission" date="2020-01" db="EMBL/GenBank/DDBJ databases">
        <title>Novel species isolated from a subtropical stream in China.</title>
        <authorList>
            <person name="Lu H."/>
        </authorList>
    </citation>
    <scope>NUCLEOTIDE SEQUENCE [LARGE SCALE GENOMIC DNA]</scope>
    <source>
        <strain evidence="2 3">FT82W</strain>
    </source>
</reference>
<name>A0A845GGD5_9BURK</name>
<evidence type="ECO:0000256" key="1">
    <source>
        <dbReference type="SAM" id="MobiDB-lite"/>
    </source>
</evidence>
<evidence type="ECO:0000313" key="2">
    <source>
        <dbReference type="EMBL" id="MYM92068.1"/>
    </source>
</evidence>
<feature type="region of interest" description="Disordered" evidence="1">
    <location>
        <begin position="66"/>
        <end position="94"/>
    </location>
</feature>
<proteinExistence type="predicted"/>
<dbReference type="Proteomes" id="UP000470302">
    <property type="component" value="Unassembled WGS sequence"/>
</dbReference>
<evidence type="ECO:0008006" key="4">
    <source>
        <dbReference type="Google" id="ProtNLM"/>
    </source>
</evidence>
<dbReference type="AlphaFoldDB" id="A0A845GGD5"/>
<comment type="caution">
    <text evidence="2">The sequence shown here is derived from an EMBL/GenBank/DDBJ whole genome shotgun (WGS) entry which is preliminary data.</text>
</comment>
<evidence type="ECO:0000313" key="3">
    <source>
        <dbReference type="Proteomes" id="UP000470302"/>
    </source>
</evidence>
<dbReference type="EMBL" id="WWCW01000392">
    <property type="protein sequence ID" value="MYM92068.1"/>
    <property type="molecule type" value="Genomic_DNA"/>
</dbReference>
<sequence>GSGLRGAPANSQCAAPRKPLPLLLMAGTGDTSVPYQGGTVLSYAPGGGGVVLGAEATVAQWRQLARLPDTPQRSQFPHRDSNDATRASRQLWGADPKGLQVELLTVADGGHAEPSQRYRFGPMARVILGAQNADVEAAVEAWTFFRDKRAAAAP</sequence>